<dbReference type="GO" id="GO:0090729">
    <property type="term" value="F:toxin activity"/>
    <property type="evidence" value="ECO:0007669"/>
    <property type="project" value="UniProtKB-KW"/>
</dbReference>
<evidence type="ECO:0000256" key="6">
    <source>
        <dbReference type="ARBA" id="ARBA00022656"/>
    </source>
</evidence>
<comment type="caution">
    <text evidence="11">The sequence shown here is derived from an EMBL/GenBank/DDBJ whole genome shotgun (WGS) entry which is preliminary data.</text>
</comment>
<evidence type="ECO:0000313" key="12">
    <source>
        <dbReference type="Proteomes" id="UP001054837"/>
    </source>
</evidence>
<dbReference type="PROSITE" id="PS50088">
    <property type="entry name" value="ANK_REPEAT"/>
    <property type="match status" value="1"/>
</dbReference>
<dbReference type="GO" id="GO:0006887">
    <property type="term" value="P:exocytosis"/>
    <property type="evidence" value="ECO:0007669"/>
    <property type="project" value="UniProtKB-KW"/>
</dbReference>
<organism evidence="11 12">
    <name type="scientific">Caerostris darwini</name>
    <dbReference type="NCBI Taxonomy" id="1538125"/>
    <lineage>
        <taxon>Eukaryota</taxon>
        <taxon>Metazoa</taxon>
        <taxon>Ecdysozoa</taxon>
        <taxon>Arthropoda</taxon>
        <taxon>Chelicerata</taxon>
        <taxon>Arachnida</taxon>
        <taxon>Araneae</taxon>
        <taxon>Araneomorphae</taxon>
        <taxon>Entelegynae</taxon>
        <taxon>Araneoidea</taxon>
        <taxon>Araneidae</taxon>
        <taxon>Caerostris</taxon>
    </lineage>
</organism>
<dbReference type="Gene3D" id="1.25.40.20">
    <property type="entry name" value="Ankyrin repeat-containing domain"/>
    <property type="match status" value="1"/>
</dbReference>
<dbReference type="SUPFAM" id="SSF48403">
    <property type="entry name" value="Ankyrin repeat"/>
    <property type="match status" value="1"/>
</dbReference>
<dbReference type="InterPro" id="IPR002110">
    <property type="entry name" value="Ankyrin_rpt"/>
</dbReference>
<evidence type="ECO:0000256" key="4">
    <source>
        <dbReference type="ARBA" id="ARBA00022525"/>
    </source>
</evidence>
<dbReference type="PANTHER" id="PTHR22677:SF4">
    <property type="entry name" value="USHER SYNDROME TYPE-1G PROTEIN-LIKE PROTEIN"/>
    <property type="match status" value="1"/>
</dbReference>
<dbReference type="InterPro" id="IPR036770">
    <property type="entry name" value="Ankyrin_rpt-contain_sf"/>
</dbReference>
<keyword evidence="9" id="KW-1053">Target membrane</keyword>
<sequence length="122" mass="14039">MLLKSGVNINEVDNFEETPLLSALYREEVNFELIQEFVYQGADVNAKDCWGVTPLYRAVVRHGKDLDLIRFLLENGADIQSGKNLNDRFLDHTVTRNNECAKLLVKCDSHSNWKTKIVKKTR</sequence>
<keyword evidence="9" id="KW-0472">Membrane</keyword>
<feature type="repeat" description="ANK" evidence="10">
    <location>
        <begin position="50"/>
        <end position="84"/>
    </location>
</feature>
<dbReference type="GO" id="GO:0005576">
    <property type="term" value="C:extracellular region"/>
    <property type="evidence" value="ECO:0007669"/>
    <property type="project" value="UniProtKB-SubCell"/>
</dbReference>
<name>A0AAV4PB62_9ARAC</name>
<keyword evidence="4" id="KW-0964">Secreted</keyword>
<keyword evidence="3" id="KW-0268">Exocytosis</keyword>
<evidence type="ECO:0000256" key="10">
    <source>
        <dbReference type="PROSITE-ProRule" id="PRU00023"/>
    </source>
</evidence>
<evidence type="ECO:0000256" key="9">
    <source>
        <dbReference type="ARBA" id="ARBA00023298"/>
    </source>
</evidence>
<accession>A0AAV4PB62</accession>
<keyword evidence="6" id="KW-0800">Toxin</keyword>
<dbReference type="GO" id="GO:0044231">
    <property type="term" value="C:host cell presynaptic membrane"/>
    <property type="evidence" value="ECO:0007669"/>
    <property type="project" value="UniProtKB-KW"/>
</dbReference>
<evidence type="ECO:0000256" key="8">
    <source>
        <dbReference type="ARBA" id="ARBA00023028"/>
    </source>
</evidence>
<evidence type="ECO:0000256" key="1">
    <source>
        <dbReference type="ARBA" id="ARBA00004175"/>
    </source>
</evidence>
<keyword evidence="10" id="KW-0040">ANK repeat</keyword>
<dbReference type="Pfam" id="PF12796">
    <property type="entry name" value="Ank_2"/>
    <property type="match status" value="1"/>
</dbReference>
<keyword evidence="12" id="KW-1185">Reference proteome</keyword>
<dbReference type="PROSITE" id="PS50297">
    <property type="entry name" value="ANK_REP_REGION"/>
    <property type="match status" value="1"/>
</dbReference>
<comment type="subcellular location">
    <subcellularLocation>
        <location evidence="2">Secreted</location>
    </subcellularLocation>
    <subcellularLocation>
        <location evidence="1">Target cell membrane</location>
    </subcellularLocation>
</comment>
<protein>
    <recommendedName>
        <fullName evidence="13">Ankyrin repeat domain-containing protein</fullName>
    </recommendedName>
</protein>
<proteinExistence type="predicted"/>
<dbReference type="InterPro" id="IPR039323">
    <property type="entry name" value="ANKRD_45/46/60"/>
</dbReference>
<evidence type="ECO:0000256" key="5">
    <source>
        <dbReference type="ARBA" id="ARBA00022537"/>
    </source>
</evidence>
<gene>
    <name evidence="11" type="ORF">CDAR_299111</name>
</gene>
<dbReference type="SMART" id="SM00248">
    <property type="entry name" value="ANK"/>
    <property type="match status" value="2"/>
</dbReference>
<dbReference type="AlphaFoldDB" id="A0AAV4PB62"/>
<evidence type="ECO:0008006" key="13">
    <source>
        <dbReference type="Google" id="ProtNLM"/>
    </source>
</evidence>
<evidence type="ECO:0000313" key="11">
    <source>
        <dbReference type="EMBL" id="GIX94592.1"/>
    </source>
</evidence>
<evidence type="ECO:0000256" key="3">
    <source>
        <dbReference type="ARBA" id="ARBA00022483"/>
    </source>
</evidence>
<dbReference type="Proteomes" id="UP001054837">
    <property type="component" value="Unassembled WGS sequence"/>
</dbReference>
<reference evidence="11 12" key="1">
    <citation type="submission" date="2021-06" db="EMBL/GenBank/DDBJ databases">
        <title>Caerostris darwini draft genome.</title>
        <authorList>
            <person name="Kono N."/>
            <person name="Arakawa K."/>
        </authorList>
    </citation>
    <scope>NUCLEOTIDE SEQUENCE [LARGE SCALE GENOMIC DNA]</scope>
</reference>
<dbReference type="GO" id="GO:0044218">
    <property type="term" value="C:other organism cell membrane"/>
    <property type="evidence" value="ECO:0007669"/>
    <property type="project" value="UniProtKB-KW"/>
</dbReference>
<keyword evidence="8" id="KW-0638">Presynaptic neurotoxin</keyword>
<keyword evidence="7" id="KW-0528">Neurotoxin</keyword>
<evidence type="ECO:0000256" key="2">
    <source>
        <dbReference type="ARBA" id="ARBA00004613"/>
    </source>
</evidence>
<evidence type="ECO:0000256" key="7">
    <source>
        <dbReference type="ARBA" id="ARBA00022699"/>
    </source>
</evidence>
<keyword evidence="5" id="KW-1052">Target cell membrane</keyword>
<dbReference type="EMBL" id="BPLQ01002622">
    <property type="protein sequence ID" value="GIX94592.1"/>
    <property type="molecule type" value="Genomic_DNA"/>
</dbReference>
<dbReference type="PANTHER" id="PTHR22677">
    <property type="entry name" value="ANKYRIN REPEAT DOMAIN-CONTAINING PROTEIN 60"/>
    <property type="match status" value="1"/>
</dbReference>